<proteinExistence type="predicted"/>
<gene>
    <name evidence="1" type="ORF">UFOPK4420_00299</name>
</gene>
<protein>
    <submittedName>
        <fullName evidence="1">Unannotated protein</fullName>
    </submittedName>
</protein>
<reference evidence="1" key="1">
    <citation type="submission" date="2020-05" db="EMBL/GenBank/DDBJ databases">
        <authorList>
            <person name="Chiriac C."/>
            <person name="Salcher M."/>
            <person name="Ghai R."/>
            <person name="Kavagutti S V."/>
        </authorList>
    </citation>
    <scope>NUCLEOTIDE SEQUENCE</scope>
</reference>
<dbReference type="AlphaFoldDB" id="A0A6J7VN74"/>
<name>A0A6J7VN74_9ZZZZ</name>
<organism evidence="1">
    <name type="scientific">freshwater metagenome</name>
    <dbReference type="NCBI Taxonomy" id="449393"/>
    <lineage>
        <taxon>unclassified sequences</taxon>
        <taxon>metagenomes</taxon>
        <taxon>ecological metagenomes</taxon>
    </lineage>
</organism>
<accession>A0A6J7VN74</accession>
<dbReference type="EMBL" id="CAFBRU010000019">
    <property type="protein sequence ID" value="CAB5107230.1"/>
    <property type="molecule type" value="Genomic_DNA"/>
</dbReference>
<sequence>MIALLSLTNAFTFCGESGTPVTFPAGGFCLKSSNIASTIEPGK</sequence>
<evidence type="ECO:0000313" key="1">
    <source>
        <dbReference type="EMBL" id="CAB5107230.1"/>
    </source>
</evidence>